<evidence type="ECO:0000313" key="2">
    <source>
        <dbReference type="EnsemblMetazoa" id="Aqu2.1.42123_001"/>
    </source>
</evidence>
<proteinExistence type="predicted"/>
<accession>A0A1X7VRT7</accession>
<feature type="chain" id="PRO_5010882652" evidence="1">
    <location>
        <begin position="19"/>
        <end position="144"/>
    </location>
</feature>
<name>A0A1X7VRT7_AMPQE</name>
<reference evidence="2" key="1">
    <citation type="submission" date="2017-05" db="UniProtKB">
        <authorList>
            <consortium name="EnsemblMetazoa"/>
        </authorList>
    </citation>
    <scope>IDENTIFICATION</scope>
</reference>
<sequence>MTLLVVLVAILVPSLVLSSPTATASGAAPHSQLKHNLKDLINKVDDQIYNKSNGASNITLLETTVRLLATVQDLPTDSGDIKSDLKLKTIKSIHNKSTLVETCKMLKIKDVHECSEKISELDVLVKLRTALNFYDSAVRHLGQF</sequence>
<dbReference type="EnsemblMetazoa" id="Aqu2.1.42123_001">
    <property type="protein sequence ID" value="Aqu2.1.42123_001"/>
    <property type="gene ID" value="Aqu2.1.42123"/>
</dbReference>
<evidence type="ECO:0000256" key="1">
    <source>
        <dbReference type="SAM" id="SignalP"/>
    </source>
</evidence>
<keyword evidence="1" id="KW-0732">Signal</keyword>
<dbReference type="AlphaFoldDB" id="A0A1X7VRT7"/>
<organism evidence="2">
    <name type="scientific">Amphimedon queenslandica</name>
    <name type="common">Sponge</name>
    <dbReference type="NCBI Taxonomy" id="400682"/>
    <lineage>
        <taxon>Eukaryota</taxon>
        <taxon>Metazoa</taxon>
        <taxon>Porifera</taxon>
        <taxon>Demospongiae</taxon>
        <taxon>Heteroscleromorpha</taxon>
        <taxon>Haplosclerida</taxon>
        <taxon>Niphatidae</taxon>
        <taxon>Amphimedon</taxon>
    </lineage>
</organism>
<feature type="signal peptide" evidence="1">
    <location>
        <begin position="1"/>
        <end position="18"/>
    </location>
</feature>
<protein>
    <submittedName>
        <fullName evidence="2">Uncharacterized protein</fullName>
    </submittedName>
</protein>
<dbReference type="InParanoid" id="A0A1X7VRT7"/>